<dbReference type="InterPro" id="IPR051043">
    <property type="entry name" value="Sulfatase_Mod_Factor_Kinase"/>
</dbReference>
<keyword evidence="3" id="KW-1185">Reference proteome</keyword>
<proteinExistence type="predicted"/>
<dbReference type="GO" id="GO:0120147">
    <property type="term" value="F:formylglycine-generating oxidase activity"/>
    <property type="evidence" value="ECO:0007669"/>
    <property type="project" value="TreeGrafter"/>
</dbReference>
<organism evidence="2 3">
    <name type="scientific">Pontibacter mucosus</name>
    <dbReference type="NCBI Taxonomy" id="1649266"/>
    <lineage>
        <taxon>Bacteria</taxon>
        <taxon>Pseudomonadati</taxon>
        <taxon>Bacteroidota</taxon>
        <taxon>Cytophagia</taxon>
        <taxon>Cytophagales</taxon>
        <taxon>Hymenobacteraceae</taxon>
        <taxon>Pontibacter</taxon>
    </lineage>
</organism>
<dbReference type="PANTHER" id="PTHR23150">
    <property type="entry name" value="SULFATASE MODIFYING FACTOR 1, 2"/>
    <property type="match status" value="1"/>
</dbReference>
<dbReference type="PROSITE" id="PS51257">
    <property type="entry name" value="PROKAR_LIPOPROTEIN"/>
    <property type="match status" value="1"/>
</dbReference>
<gene>
    <name evidence="2" type="ORF">C8N40_107129</name>
</gene>
<dbReference type="EMBL" id="QBKI01000007">
    <property type="protein sequence ID" value="PTX18090.1"/>
    <property type="molecule type" value="Genomic_DNA"/>
</dbReference>
<evidence type="ECO:0000313" key="2">
    <source>
        <dbReference type="EMBL" id="PTX18090.1"/>
    </source>
</evidence>
<dbReference type="InterPro" id="IPR016187">
    <property type="entry name" value="CTDL_fold"/>
</dbReference>
<evidence type="ECO:0000259" key="1">
    <source>
        <dbReference type="Pfam" id="PF03781"/>
    </source>
</evidence>
<dbReference type="Gene3D" id="3.90.1580.10">
    <property type="entry name" value="paralog of FGE (formylglycine-generating enzyme)"/>
    <property type="match status" value="1"/>
</dbReference>
<evidence type="ECO:0000313" key="3">
    <source>
        <dbReference type="Proteomes" id="UP000244225"/>
    </source>
</evidence>
<feature type="domain" description="Sulfatase-modifying factor enzyme-like" evidence="1">
    <location>
        <begin position="72"/>
        <end position="380"/>
    </location>
</feature>
<dbReference type="AlphaFoldDB" id="A0A2T5YFJ2"/>
<dbReference type="Proteomes" id="UP000244225">
    <property type="component" value="Unassembled WGS sequence"/>
</dbReference>
<accession>A0A2T5YFJ2</accession>
<reference evidence="2 3" key="1">
    <citation type="submission" date="2018-04" db="EMBL/GenBank/DDBJ databases">
        <title>Genomic Encyclopedia of Archaeal and Bacterial Type Strains, Phase II (KMG-II): from individual species to whole genera.</title>
        <authorList>
            <person name="Goeker M."/>
        </authorList>
    </citation>
    <scope>NUCLEOTIDE SEQUENCE [LARGE SCALE GENOMIC DNA]</scope>
    <source>
        <strain evidence="2 3">DSM 100162</strain>
    </source>
</reference>
<sequence length="382" mass="42409">MNYQRLLPALTIIALLSCGRQQPGEQQNTITTASPPRDSVASCCISSAPPRFATPKSMEPSVSENQAEDAQNAGMVWIEGGTFMMGADNDQARPDEYPKHKVTVDGFWMDATEVTNAEFARFVKATGYVTTAEQKPDWEELKKQLPPGTPKPDESLLVAASLVFQSPKGQVDLRDFASWWTWQEDANWRQPHGPGSSIKGKENHPVVHISWQDAQAYAKWAGKRLPTEAEWEWAARGGAQNNLYPWGNEPIHKGQPKANTWNGTFPTKNTEQDGFYHTAPVKSYAPNGAGLYDMAGNVWEWCADNYHSGYYSTIHTSAGVKNPKGPATSYDPDEPHARKRVIRGGSFLCNDSYCSGFRVAARMKTTEDSSMEHVGFRCVKDK</sequence>
<name>A0A2T5YFJ2_9BACT</name>
<dbReference type="OrthoDB" id="1491336at2"/>
<dbReference type="Pfam" id="PF03781">
    <property type="entry name" value="FGE-sulfatase"/>
    <property type="match status" value="1"/>
</dbReference>
<dbReference type="PANTHER" id="PTHR23150:SF19">
    <property type="entry name" value="FORMYLGLYCINE-GENERATING ENZYME"/>
    <property type="match status" value="1"/>
</dbReference>
<comment type="caution">
    <text evidence="2">The sequence shown here is derived from an EMBL/GenBank/DDBJ whole genome shotgun (WGS) entry which is preliminary data.</text>
</comment>
<dbReference type="SUPFAM" id="SSF56436">
    <property type="entry name" value="C-type lectin-like"/>
    <property type="match status" value="1"/>
</dbReference>
<dbReference type="InterPro" id="IPR005532">
    <property type="entry name" value="SUMF_dom"/>
</dbReference>
<protein>
    <submittedName>
        <fullName evidence="2">Formylglycine-generating enzyme required for sulfatase activity</fullName>
    </submittedName>
</protein>
<dbReference type="InterPro" id="IPR042095">
    <property type="entry name" value="SUMF_sf"/>
</dbReference>